<dbReference type="InterPro" id="IPR019446">
    <property type="entry name" value="BMT5-like"/>
</dbReference>
<feature type="domain" description="Elongation factor 1 beta central acidic region eukaryote" evidence="8">
    <location>
        <begin position="518"/>
        <end position="544"/>
    </location>
</feature>
<comment type="similarity">
    <text evidence="1 4">Belongs to the EF-1-beta/EF-1-delta family.</text>
</comment>
<dbReference type="InterPro" id="IPR014038">
    <property type="entry name" value="EF1B_bsu/dsu_GNE"/>
</dbReference>
<feature type="domain" description="Translation elongation factor EF1B beta/delta subunit guanine nucleotide exchange" evidence="7">
    <location>
        <begin position="553"/>
        <end position="640"/>
    </location>
</feature>
<feature type="compositionally biased region" description="Polar residues" evidence="6">
    <location>
        <begin position="40"/>
        <end position="49"/>
    </location>
</feature>
<dbReference type="Gene3D" id="3.30.70.60">
    <property type="match status" value="1"/>
</dbReference>
<sequence length="640" mass="73477">MVSVESLLSEVTPLLGCRLALRTAEELFFGDKILHHYHSNDGSTKAISDSTHDPVCRKGKNKDQGNKTRSSRTHEKPMSSDGLRDAIASARKTLKKALEDTDESGADDALGKLTDEVVALKKMSDEMRNEIEKLREDFQKLLQYVQQLKPCISSALEGVGNRILILGDGNLSFSLAFARMHPETEIYASVLENYSEFIRRYPSGKKNISELRSHYPYVHILFSVDACLFPKNWIGFYDDIIWNFPHHCGKANLRKSCHLMRKAFASIGQILSCGRFHITLAKGQSGLDHLSILFKRNFKYRRLPEHRSDSWNIIYIAAEEYFILQEASVFRPELFSSYISSGYHNTERSFHYRIGSETLTFVRTPIVAKIKEFVEYENKIFRIRGVAHEWRPFFQRDLSVVYLNLEKAAELEKILFSLIEELCGNTLVDFFEVMNLRTEYLEQPNRIYRLVWQGWEIPLSKNLCNSLHEEIKLTLNNCFVEQHLEMIDGGIPLSALKKQSSLEIPTSPEASKEDDFDLFGSSDEEDVEKERIKQERLKAYAEKKAKRPETIAKSSIIFDVKPWDDTTNMQEMEKLVRMIEKDGLVWGGAKLIPLAYGIKVLQIISVVEDEKVSVDDLIDEIIQNAADYVQSVDIVAFNKI</sequence>
<evidence type="ECO:0000259" key="8">
    <source>
        <dbReference type="SMART" id="SM01182"/>
    </source>
</evidence>
<feature type="region of interest" description="Disordered" evidence="6">
    <location>
        <begin position="40"/>
        <end position="84"/>
    </location>
</feature>
<keyword evidence="3 4" id="KW-0648">Protein biosynthesis</keyword>
<reference evidence="10" key="1">
    <citation type="submission" date="2022-11" db="UniProtKB">
        <authorList>
            <consortium name="WormBaseParasite"/>
        </authorList>
    </citation>
    <scope>IDENTIFICATION</scope>
</reference>
<dbReference type="WBParaSite" id="sdigi.contig22.g1872.t1">
    <property type="protein sequence ID" value="sdigi.contig22.g1872.t1"/>
    <property type="gene ID" value="sdigi.contig22.g1872"/>
</dbReference>
<dbReference type="FunFam" id="3.30.70.60:FF:000001">
    <property type="entry name" value="Elongation factor 1-beta 1 like"/>
    <property type="match status" value="1"/>
</dbReference>
<keyword evidence="2 4" id="KW-0251">Elongation factor</keyword>
<dbReference type="GO" id="GO:0070475">
    <property type="term" value="P:rRNA base methylation"/>
    <property type="evidence" value="ECO:0007669"/>
    <property type="project" value="InterPro"/>
</dbReference>
<evidence type="ECO:0000256" key="2">
    <source>
        <dbReference type="ARBA" id="ARBA00022768"/>
    </source>
</evidence>
<evidence type="ECO:0000313" key="9">
    <source>
        <dbReference type="Proteomes" id="UP000887581"/>
    </source>
</evidence>
<dbReference type="GO" id="GO:0005853">
    <property type="term" value="C:eukaryotic translation elongation factor 1 complex"/>
    <property type="evidence" value="ECO:0007669"/>
    <property type="project" value="InterPro"/>
</dbReference>
<dbReference type="PANTHER" id="PTHR11595">
    <property type="entry name" value="EF-HAND AND COILED-COIL DOMAIN-CONTAINING FAMILY MEMBER"/>
    <property type="match status" value="1"/>
</dbReference>
<dbReference type="InterPro" id="IPR014717">
    <property type="entry name" value="Transl_elong_EF1B/ribsomal_bS6"/>
</dbReference>
<dbReference type="Proteomes" id="UP000887581">
    <property type="component" value="Unplaced"/>
</dbReference>
<dbReference type="SUPFAM" id="SSF54984">
    <property type="entry name" value="eEF-1beta-like"/>
    <property type="match status" value="1"/>
</dbReference>
<evidence type="ECO:0000256" key="5">
    <source>
        <dbReference type="SAM" id="Coils"/>
    </source>
</evidence>
<evidence type="ECO:0000313" key="10">
    <source>
        <dbReference type="WBParaSite" id="sdigi.contig22.g1872.t1"/>
    </source>
</evidence>
<dbReference type="AlphaFoldDB" id="A0A915PS15"/>
<accession>A0A915PS15</accession>
<protein>
    <submittedName>
        <fullName evidence="10">Elongation factor 1-beta</fullName>
    </submittedName>
</protein>
<dbReference type="InterPro" id="IPR001326">
    <property type="entry name" value="Transl_elong_EF1B_B/D_CS"/>
</dbReference>
<evidence type="ECO:0000256" key="6">
    <source>
        <dbReference type="SAM" id="MobiDB-lite"/>
    </source>
</evidence>
<feature type="compositionally biased region" description="Basic and acidic residues" evidence="6">
    <location>
        <begin position="50"/>
        <end position="84"/>
    </location>
</feature>
<dbReference type="PANTHER" id="PTHR11595:SF21">
    <property type="entry name" value="ELONGATION FACTOR 1-BETA"/>
    <property type="match status" value="1"/>
</dbReference>
<dbReference type="CDD" id="cd00292">
    <property type="entry name" value="EF1B"/>
    <property type="match status" value="1"/>
</dbReference>
<dbReference type="GO" id="GO:0070042">
    <property type="term" value="F:rRNA (uridine-N3-)-methyltransferase activity"/>
    <property type="evidence" value="ECO:0007669"/>
    <property type="project" value="InterPro"/>
</dbReference>
<organism evidence="9 10">
    <name type="scientific">Setaria digitata</name>
    <dbReference type="NCBI Taxonomy" id="48799"/>
    <lineage>
        <taxon>Eukaryota</taxon>
        <taxon>Metazoa</taxon>
        <taxon>Ecdysozoa</taxon>
        <taxon>Nematoda</taxon>
        <taxon>Chromadorea</taxon>
        <taxon>Rhabditida</taxon>
        <taxon>Spirurina</taxon>
        <taxon>Spiruromorpha</taxon>
        <taxon>Filarioidea</taxon>
        <taxon>Setariidae</taxon>
        <taxon>Setaria</taxon>
    </lineage>
</organism>
<dbReference type="Pfam" id="PF10587">
    <property type="entry name" value="EF-1_beta_acid"/>
    <property type="match status" value="1"/>
</dbReference>
<keyword evidence="5" id="KW-0175">Coiled coil</keyword>
<dbReference type="InterPro" id="IPR049720">
    <property type="entry name" value="EF1B_bsu/dsu"/>
</dbReference>
<name>A0A915PS15_9BILA</name>
<evidence type="ECO:0000256" key="3">
    <source>
        <dbReference type="ARBA" id="ARBA00022917"/>
    </source>
</evidence>
<dbReference type="GO" id="GO:0005085">
    <property type="term" value="F:guanyl-nucleotide exchange factor activity"/>
    <property type="evidence" value="ECO:0007669"/>
    <property type="project" value="TreeGrafter"/>
</dbReference>
<feature type="coiled-coil region" evidence="5">
    <location>
        <begin position="110"/>
        <end position="144"/>
    </location>
</feature>
<dbReference type="GO" id="GO:0005829">
    <property type="term" value="C:cytosol"/>
    <property type="evidence" value="ECO:0007669"/>
    <property type="project" value="TreeGrafter"/>
</dbReference>
<dbReference type="InterPro" id="IPR036219">
    <property type="entry name" value="eEF-1beta-like_sf"/>
</dbReference>
<evidence type="ECO:0000259" key="7">
    <source>
        <dbReference type="SMART" id="SM00888"/>
    </source>
</evidence>
<proteinExistence type="inferred from homology"/>
<dbReference type="PROSITE" id="PS00825">
    <property type="entry name" value="EF1BD_2"/>
    <property type="match status" value="1"/>
</dbReference>
<dbReference type="SMART" id="SM01182">
    <property type="entry name" value="EF-1_beta_acid"/>
    <property type="match status" value="1"/>
</dbReference>
<evidence type="ECO:0000256" key="1">
    <source>
        <dbReference type="ARBA" id="ARBA00007411"/>
    </source>
</evidence>
<evidence type="ECO:0000256" key="4">
    <source>
        <dbReference type="RuleBase" id="RU003791"/>
    </source>
</evidence>
<dbReference type="GO" id="GO:0003746">
    <property type="term" value="F:translation elongation factor activity"/>
    <property type="evidence" value="ECO:0007669"/>
    <property type="project" value="UniProtKB-KW"/>
</dbReference>
<dbReference type="InterPro" id="IPR018940">
    <property type="entry name" value="EF-1_beta_acid_region_euk"/>
</dbReference>
<dbReference type="SMART" id="SM00888">
    <property type="entry name" value="EF1_GNE"/>
    <property type="match status" value="1"/>
</dbReference>
<dbReference type="Pfam" id="PF10354">
    <property type="entry name" value="BMT5-like"/>
    <property type="match status" value="1"/>
</dbReference>
<keyword evidence="9" id="KW-1185">Reference proteome</keyword>
<dbReference type="Pfam" id="PF00736">
    <property type="entry name" value="EF1_GNE"/>
    <property type="match status" value="1"/>
</dbReference>